<dbReference type="FunFam" id="3.90.79.10:FF:000019">
    <property type="entry name" value="Thiamin pyrophosphokinase, putative"/>
    <property type="match status" value="1"/>
</dbReference>
<proteinExistence type="predicted"/>
<dbReference type="OrthoDB" id="8438812at2"/>
<dbReference type="EMBL" id="NOXU01000024">
    <property type="protein sequence ID" value="OYQ36003.1"/>
    <property type="molecule type" value="Genomic_DNA"/>
</dbReference>
<dbReference type="Gene3D" id="3.90.79.10">
    <property type="entry name" value="Nucleoside Triphosphate Pyrophosphohydrolase"/>
    <property type="match status" value="1"/>
</dbReference>
<organism evidence="2 3">
    <name type="scientific">Niveispirillum lacus</name>
    <dbReference type="NCBI Taxonomy" id="1981099"/>
    <lineage>
        <taxon>Bacteria</taxon>
        <taxon>Pseudomonadati</taxon>
        <taxon>Pseudomonadota</taxon>
        <taxon>Alphaproteobacteria</taxon>
        <taxon>Rhodospirillales</taxon>
        <taxon>Azospirillaceae</taxon>
        <taxon>Niveispirillum</taxon>
    </lineage>
</organism>
<evidence type="ECO:0000313" key="2">
    <source>
        <dbReference type="EMBL" id="OYQ36003.1"/>
    </source>
</evidence>
<dbReference type="PANTHER" id="PTHR13622">
    <property type="entry name" value="THIAMIN PYROPHOSPHOKINASE"/>
    <property type="match status" value="1"/>
</dbReference>
<name>A0A255Z3A9_9PROT</name>
<dbReference type="PANTHER" id="PTHR13622:SF8">
    <property type="entry name" value="THIAMIN PYROPHOSPHOKINASE 1"/>
    <property type="match status" value="1"/>
</dbReference>
<evidence type="ECO:0000259" key="1">
    <source>
        <dbReference type="PROSITE" id="PS51462"/>
    </source>
</evidence>
<reference evidence="2 3" key="1">
    <citation type="submission" date="2017-07" db="EMBL/GenBank/DDBJ databases">
        <title>Niveispirillum cyanobacteriorum sp. nov., isolated from cyanobacterial aggregates in a eutrophic lake.</title>
        <authorList>
            <person name="Cai H."/>
        </authorList>
    </citation>
    <scope>NUCLEOTIDE SEQUENCE [LARGE SCALE GENOMIC DNA]</scope>
    <source>
        <strain evidence="3">TH1-14</strain>
    </source>
</reference>
<keyword evidence="3" id="KW-1185">Reference proteome</keyword>
<sequence length="288" mass="31796">MVNPALTPGFLRHVRSCNRHDLSGFRPFAIAGVTVGQVRIGFMERLLALGLPFMPDAGGISLHPGLTDAPSRTRAVAAALDRLVAEGTIPKLRREMYTVSDGWGRPALMELDRAAIPFFGVTAYGLHVNGFVRKPDGLHLWVGKRALDRGVAPGQYDNLVAGGQPAGLSLADNLVKEAWEEAGLPAAMVRKAVPVGTISYLMEQDKGLKPDILFLYDLELPADFVPRNTDGEVERFELWPLSRVAESVHDTNDWKFNVNLTVIDFLIRHGWLTPDHPDYLDLCRGLRR</sequence>
<dbReference type="InterPro" id="IPR015797">
    <property type="entry name" value="NUDIX_hydrolase-like_dom_sf"/>
</dbReference>
<dbReference type="CDD" id="cd03676">
    <property type="entry name" value="NUDIX_Tnr3_like"/>
    <property type="match status" value="1"/>
</dbReference>
<dbReference type="Pfam" id="PF15916">
    <property type="entry name" value="DUF4743"/>
    <property type="match status" value="1"/>
</dbReference>
<dbReference type="RefSeq" id="WP_094455104.1">
    <property type="nucleotide sequence ID" value="NZ_NOXU01000024.1"/>
</dbReference>
<protein>
    <submittedName>
        <fullName evidence="2">DUF4743 domain-containing protein</fullName>
    </submittedName>
</protein>
<dbReference type="Pfam" id="PF00293">
    <property type="entry name" value="NUDIX"/>
    <property type="match status" value="1"/>
</dbReference>
<accession>A0A255Z3A9</accession>
<comment type="caution">
    <text evidence="2">The sequence shown here is derived from an EMBL/GenBank/DDBJ whole genome shotgun (WGS) entry which is preliminary data.</text>
</comment>
<dbReference type="InterPro" id="IPR031804">
    <property type="entry name" value="DUF4743"/>
</dbReference>
<dbReference type="AlphaFoldDB" id="A0A255Z3A9"/>
<evidence type="ECO:0000313" key="3">
    <source>
        <dbReference type="Proteomes" id="UP000216998"/>
    </source>
</evidence>
<feature type="domain" description="Nudix hydrolase" evidence="1">
    <location>
        <begin position="123"/>
        <end position="264"/>
    </location>
</feature>
<dbReference type="GO" id="GO:0044715">
    <property type="term" value="F:8-oxo-dGDP phosphatase activity"/>
    <property type="evidence" value="ECO:0007669"/>
    <property type="project" value="TreeGrafter"/>
</dbReference>
<dbReference type="PROSITE" id="PS51462">
    <property type="entry name" value="NUDIX"/>
    <property type="match status" value="1"/>
</dbReference>
<dbReference type="Proteomes" id="UP000216998">
    <property type="component" value="Unassembled WGS sequence"/>
</dbReference>
<dbReference type="SUPFAM" id="SSF55811">
    <property type="entry name" value="Nudix"/>
    <property type="match status" value="1"/>
</dbReference>
<dbReference type="InterPro" id="IPR000086">
    <property type="entry name" value="NUDIX_hydrolase_dom"/>
</dbReference>
<gene>
    <name evidence="2" type="ORF">CHU95_07070</name>
</gene>